<dbReference type="SUPFAM" id="SSF81296">
    <property type="entry name" value="E set domains"/>
    <property type="match status" value="1"/>
</dbReference>
<dbReference type="GO" id="GO:0008482">
    <property type="term" value="F:sulfite oxidase activity"/>
    <property type="evidence" value="ECO:0007669"/>
    <property type="project" value="TreeGrafter"/>
</dbReference>
<feature type="region of interest" description="Disordered" evidence="1">
    <location>
        <begin position="165"/>
        <end position="189"/>
    </location>
</feature>
<dbReference type="Pfam" id="PF00174">
    <property type="entry name" value="Oxidored_molyb"/>
    <property type="match status" value="1"/>
</dbReference>
<evidence type="ECO:0000313" key="4">
    <source>
        <dbReference type="EMBL" id="SJM70791.1"/>
    </source>
</evidence>
<keyword evidence="5" id="KW-1185">Reference proteome</keyword>
<gene>
    <name evidence="4" type="ORF">FM101_12725</name>
</gene>
<dbReference type="Gene3D" id="3.90.420.10">
    <property type="entry name" value="Oxidoreductase, molybdopterin-binding domain"/>
    <property type="match status" value="1"/>
</dbReference>
<keyword evidence="2" id="KW-0812">Transmembrane</keyword>
<protein>
    <submittedName>
        <fullName evidence="4">Probable sulfite oxidase</fullName>
    </submittedName>
</protein>
<dbReference type="InterPro" id="IPR014756">
    <property type="entry name" value="Ig_E-set"/>
</dbReference>
<dbReference type="PANTHER" id="PTHR19372:SF7">
    <property type="entry name" value="SULFITE OXIDASE, MITOCHONDRIAL"/>
    <property type="match status" value="1"/>
</dbReference>
<evidence type="ECO:0000256" key="1">
    <source>
        <dbReference type="SAM" id="MobiDB-lite"/>
    </source>
</evidence>
<dbReference type="GO" id="GO:0006790">
    <property type="term" value="P:sulfur compound metabolic process"/>
    <property type="evidence" value="ECO:0007669"/>
    <property type="project" value="TreeGrafter"/>
</dbReference>
<feature type="transmembrane region" description="Helical" evidence="2">
    <location>
        <begin position="194"/>
        <end position="215"/>
    </location>
</feature>
<dbReference type="InterPro" id="IPR036374">
    <property type="entry name" value="OxRdtase_Mopterin-bd_sf"/>
</dbReference>
<reference evidence="4 5" key="1">
    <citation type="submission" date="2017-02" db="EMBL/GenBank/DDBJ databases">
        <authorList>
            <person name="Peterson S.W."/>
        </authorList>
    </citation>
    <scope>NUCLEOTIDE SEQUENCE [LARGE SCALE GENOMIC DNA]</scope>
    <source>
        <strain evidence="4 5">B Ar 00.02</strain>
    </source>
</reference>
<dbReference type="EMBL" id="FUHW01000042">
    <property type="protein sequence ID" value="SJM70791.1"/>
    <property type="molecule type" value="Genomic_DNA"/>
</dbReference>
<feature type="domain" description="Oxidoreductase molybdopterin-binding" evidence="3">
    <location>
        <begin position="269"/>
        <end position="418"/>
    </location>
</feature>
<evidence type="ECO:0000256" key="2">
    <source>
        <dbReference type="SAM" id="Phobius"/>
    </source>
</evidence>
<keyword evidence="2" id="KW-0472">Membrane</keyword>
<evidence type="ECO:0000313" key="5">
    <source>
        <dbReference type="Proteomes" id="UP000195913"/>
    </source>
</evidence>
<evidence type="ECO:0000259" key="3">
    <source>
        <dbReference type="Pfam" id="PF00174"/>
    </source>
</evidence>
<dbReference type="InterPro" id="IPR000572">
    <property type="entry name" value="OxRdtase_Mopterin-bd_dom"/>
</dbReference>
<dbReference type="PANTHER" id="PTHR19372">
    <property type="entry name" value="SULFITE REDUCTASE"/>
    <property type="match status" value="1"/>
</dbReference>
<dbReference type="RefSeq" id="WP_087000189.1">
    <property type="nucleotide sequence ID" value="NZ_FUHW01000042.1"/>
</dbReference>
<name>A0A1R4GRJ0_9MICC</name>
<dbReference type="GO" id="GO:0043546">
    <property type="term" value="F:molybdopterin cofactor binding"/>
    <property type="evidence" value="ECO:0007669"/>
    <property type="project" value="TreeGrafter"/>
</dbReference>
<dbReference type="AlphaFoldDB" id="A0A1R4GRJ0"/>
<dbReference type="SUPFAM" id="SSF56524">
    <property type="entry name" value="Oxidoreductase molybdopterin-binding domain"/>
    <property type="match status" value="1"/>
</dbReference>
<dbReference type="Gene3D" id="2.60.40.650">
    <property type="match status" value="1"/>
</dbReference>
<dbReference type="Proteomes" id="UP000195913">
    <property type="component" value="Unassembled WGS sequence"/>
</dbReference>
<feature type="transmembrane region" description="Helical" evidence="2">
    <location>
        <begin position="85"/>
        <end position="105"/>
    </location>
</feature>
<sequence>MMETQEMPGRSTAARGRIRTLLRRWPHALAGLVSAGLLFGVAELISAFFSTSSSPLVALGGAFIDITPPWLKDFAIATFGTNDKLALFISMGIVATLVAAAIGLLARSRFGLAQGAILVLAVGMAAAVLSRPATGILDIVPTVVGAVAGIAALLYVSRLAASSVQGGSRTSTGEAEEHDADQARKPASSSRRRFLTVSIVTAVGAGVMLAGGRALSGVRNAAATTREALRLPRAANQATPLPEGVGAEVKGMPSFVTPNDSFYRIDTALAVPRIDPASWTLRVHGMVEEEFSIGFDELLGMELDETWLTLTCVSNPVGGDLVGNAKWLGYPLRKLLERARPQQGADMVLSTSIDGFSASTPLEVLTDDRQALLAVGMNDEPLPLEHGYPVRMVVPGLYGYVSATKWVVDLEVTRFADKAAYWTTRGWDDHGPIKLASRVDVPRPFSTVSAGTVMLGGTAWAQTRGIKGVEIKIDDGEWQKVDMATEASVDTWRQWSYEWKGAKEGTHSATVRAIDADGTVQTEKRADPVPNGASGWQRVQFTVG</sequence>
<proteinExistence type="predicted"/>
<dbReference type="GO" id="GO:0020037">
    <property type="term" value="F:heme binding"/>
    <property type="evidence" value="ECO:0007669"/>
    <property type="project" value="TreeGrafter"/>
</dbReference>
<keyword evidence="2" id="KW-1133">Transmembrane helix</keyword>
<accession>A0A1R4GRJ0</accession>
<feature type="transmembrane region" description="Helical" evidence="2">
    <location>
        <begin position="25"/>
        <end position="49"/>
    </location>
</feature>
<organism evidence="4 5">
    <name type="scientific">Arthrobacter rhombi</name>
    <dbReference type="NCBI Taxonomy" id="71253"/>
    <lineage>
        <taxon>Bacteria</taxon>
        <taxon>Bacillati</taxon>
        <taxon>Actinomycetota</taxon>
        <taxon>Actinomycetes</taxon>
        <taxon>Micrococcales</taxon>
        <taxon>Micrococcaceae</taxon>
        <taxon>Arthrobacter</taxon>
    </lineage>
</organism>
<feature type="transmembrane region" description="Helical" evidence="2">
    <location>
        <begin position="112"/>
        <end position="130"/>
    </location>
</feature>
<feature type="transmembrane region" description="Helical" evidence="2">
    <location>
        <begin position="136"/>
        <end position="156"/>
    </location>
</feature>